<proteinExistence type="predicted"/>
<evidence type="ECO:0000313" key="1">
    <source>
        <dbReference type="EMBL" id="MCI92110.1"/>
    </source>
</evidence>
<dbReference type="EMBL" id="LXQA011291193">
    <property type="protein sequence ID" value="MCI92110.1"/>
    <property type="molecule type" value="Genomic_DNA"/>
</dbReference>
<reference evidence="1 2" key="1">
    <citation type="journal article" date="2018" name="Front. Plant Sci.">
        <title>Red Clover (Trifolium pratense) and Zigzag Clover (T. medium) - A Picture of Genomic Similarities and Differences.</title>
        <authorList>
            <person name="Dluhosova J."/>
            <person name="Istvanek J."/>
            <person name="Nedelnik J."/>
            <person name="Repkova J."/>
        </authorList>
    </citation>
    <scope>NUCLEOTIDE SEQUENCE [LARGE SCALE GENOMIC DNA]</scope>
    <source>
        <strain evidence="2">cv. 10/8</strain>
        <tissue evidence="1">Leaf</tissue>
    </source>
</reference>
<protein>
    <submittedName>
        <fullName evidence="1">Uncharacterized protein</fullName>
    </submittedName>
</protein>
<name>A0A392W065_9FABA</name>
<accession>A0A392W065</accession>
<organism evidence="1 2">
    <name type="scientific">Trifolium medium</name>
    <dbReference type="NCBI Taxonomy" id="97028"/>
    <lineage>
        <taxon>Eukaryota</taxon>
        <taxon>Viridiplantae</taxon>
        <taxon>Streptophyta</taxon>
        <taxon>Embryophyta</taxon>
        <taxon>Tracheophyta</taxon>
        <taxon>Spermatophyta</taxon>
        <taxon>Magnoliopsida</taxon>
        <taxon>eudicotyledons</taxon>
        <taxon>Gunneridae</taxon>
        <taxon>Pentapetalae</taxon>
        <taxon>rosids</taxon>
        <taxon>fabids</taxon>
        <taxon>Fabales</taxon>
        <taxon>Fabaceae</taxon>
        <taxon>Papilionoideae</taxon>
        <taxon>50 kb inversion clade</taxon>
        <taxon>NPAAA clade</taxon>
        <taxon>Hologalegina</taxon>
        <taxon>IRL clade</taxon>
        <taxon>Trifolieae</taxon>
        <taxon>Trifolium</taxon>
    </lineage>
</organism>
<evidence type="ECO:0000313" key="2">
    <source>
        <dbReference type="Proteomes" id="UP000265520"/>
    </source>
</evidence>
<keyword evidence="2" id="KW-1185">Reference proteome</keyword>
<dbReference type="AlphaFoldDB" id="A0A392W065"/>
<feature type="non-terminal residue" evidence="1">
    <location>
        <position position="1"/>
    </location>
</feature>
<sequence length="62" mass="6829">HLGSFRYVETDAGIVETAFQDLEIANAAIICRPKASLAPRASITSWRKLKTALDDGYFEGWG</sequence>
<comment type="caution">
    <text evidence="1">The sequence shown here is derived from an EMBL/GenBank/DDBJ whole genome shotgun (WGS) entry which is preliminary data.</text>
</comment>
<dbReference type="Proteomes" id="UP000265520">
    <property type="component" value="Unassembled WGS sequence"/>
</dbReference>